<evidence type="ECO:0000313" key="2">
    <source>
        <dbReference type="Proteomes" id="UP001066276"/>
    </source>
</evidence>
<gene>
    <name evidence="1" type="ORF">NDU88_005467</name>
</gene>
<comment type="caution">
    <text evidence="1">The sequence shown here is derived from an EMBL/GenBank/DDBJ whole genome shotgun (WGS) entry which is preliminary data.</text>
</comment>
<dbReference type="EMBL" id="JANPWB010000006">
    <property type="protein sequence ID" value="KAJ1180245.1"/>
    <property type="molecule type" value="Genomic_DNA"/>
</dbReference>
<evidence type="ECO:0008006" key="3">
    <source>
        <dbReference type="Google" id="ProtNLM"/>
    </source>
</evidence>
<evidence type="ECO:0000313" key="1">
    <source>
        <dbReference type="EMBL" id="KAJ1180245.1"/>
    </source>
</evidence>
<reference evidence="1" key="1">
    <citation type="journal article" date="2022" name="bioRxiv">
        <title>Sequencing and chromosome-scale assembly of the giantPleurodeles waltlgenome.</title>
        <authorList>
            <person name="Brown T."/>
            <person name="Elewa A."/>
            <person name="Iarovenko S."/>
            <person name="Subramanian E."/>
            <person name="Araus A.J."/>
            <person name="Petzold A."/>
            <person name="Susuki M."/>
            <person name="Suzuki K.-i.T."/>
            <person name="Hayashi T."/>
            <person name="Toyoda A."/>
            <person name="Oliveira C."/>
            <person name="Osipova E."/>
            <person name="Leigh N.D."/>
            <person name="Simon A."/>
            <person name="Yun M.H."/>
        </authorList>
    </citation>
    <scope>NUCLEOTIDE SEQUENCE</scope>
    <source>
        <strain evidence="1">20211129_DDA</strain>
        <tissue evidence="1">Liver</tissue>
    </source>
</reference>
<protein>
    <recommendedName>
        <fullName evidence="3">Secreted protein</fullName>
    </recommendedName>
</protein>
<dbReference type="AlphaFoldDB" id="A0AAV7TUX2"/>
<keyword evidence="2" id="KW-1185">Reference proteome</keyword>
<organism evidence="1 2">
    <name type="scientific">Pleurodeles waltl</name>
    <name type="common">Iberian ribbed newt</name>
    <dbReference type="NCBI Taxonomy" id="8319"/>
    <lineage>
        <taxon>Eukaryota</taxon>
        <taxon>Metazoa</taxon>
        <taxon>Chordata</taxon>
        <taxon>Craniata</taxon>
        <taxon>Vertebrata</taxon>
        <taxon>Euteleostomi</taxon>
        <taxon>Amphibia</taxon>
        <taxon>Batrachia</taxon>
        <taxon>Caudata</taxon>
        <taxon>Salamandroidea</taxon>
        <taxon>Salamandridae</taxon>
        <taxon>Pleurodelinae</taxon>
        <taxon>Pleurodeles</taxon>
    </lineage>
</organism>
<proteinExistence type="predicted"/>
<sequence length="85" mass="9626">MDYPGTLPGSNHRERNVKSSLCLHRVASCVLLFVVLQRQAKVADVVLIRECVLSSALWALLKKSVSHTFHHSYQAFSAARRKEYT</sequence>
<name>A0AAV7TUX2_PLEWA</name>
<dbReference type="Proteomes" id="UP001066276">
    <property type="component" value="Chromosome 3_2"/>
</dbReference>
<accession>A0AAV7TUX2</accession>